<dbReference type="RefSeq" id="WP_203899783.1">
    <property type="nucleotide sequence ID" value="NZ_BOPF01000009.1"/>
</dbReference>
<dbReference type="EMBL" id="BOPF01000009">
    <property type="protein sequence ID" value="GIJ46274.1"/>
    <property type="molecule type" value="Genomic_DNA"/>
</dbReference>
<proteinExistence type="predicted"/>
<dbReference type="AlphaFoldDB" id="A0A8J3YJ21"/>
<gene>
    <name evidence="1" type="ORF">Val02_31600</name>
</gene>
<accession>A0A8J3YJ21</accession>
<evidence type="ECO:0000313" key="2">
    <source>
        <dbReference type="Proteomes" id="UP000619260"/>
    </source>
</evidence>
<name>A0A8J3YJ21_9ACTN</name>
<sequence length="61" mass="6667">MTGTAARPRAEHTVYRVSWTPGSDRLAGRCHCGAECTGEDPVAVWEWLLAHPDHPDGADPR</sequence>
<keyword evidence="2" id="KW-1185">Reference proteome</keyword>
<evidence type="ECO:0000313" key="1">
    <source>
        <dbReference type="EMBL" id="GIJ46274.1"/>
    </source>
</evidence>
<comment type="caution">
    <text evidence="1">The sequence shown here is derived from an EMBL/GenBank/DDBJ whole genome shotgun (WGS) entry which is preliminary data.</text>
</comment>
<organism evidence="1 2">
    <name type="scientific">Virgisporangium aliadipatigenens</name>
    <dbReference type="NCBI Taxonomy" id="741659"/>
    <lineage>
        <taxon>Bacteria</taxon>
        <taxon>Bacillati</taxon>
        <taxon>Actinomycetota</taxon>
        <taxon>Actinomycetes</taxon>
        <taxon>Micromonosporales</taxon>
        <taxon>Micromonosporaceae</taxon>
        <taxon>Virgisporangium</taxon>
    </lineage>
</organism>
<dbReference type="Proteomes" id="UP000619260">
    <property type="component" value="Unassembled WGS sequence"/>
</dbReference>
<reference evidence="1" key="1">
    <citation type="submission" date="2021-01" db="EMBL/GenBank/DDBJ databases">
        <title>Whole genome shotgun sequence of Virgisporangium aliadipatigenens NBRC 105644.</title>
        <authorList>
            <person name="Komaki H."/>
            <person name="Tamura T."/>
        </authorList>
    </citation>
    <scope>NUCLEOTIDE SEQUENCE</scope>
    <source>
        <strain evidence="1">NBRC 105644</strain>
    </source>
</reference>
<protein>
    <submittedName>
        <fullName evidence="1">Uncharacterized protein</fullName>
    </submittedName>
</protein>